<accession>A0A2S7IV52</accession>
<feature type="region of interest" description="Disordered" evidence="1">
    <location>
        <begin position="556"/>
        <end position="578"/>
    </location>
</feature>
<name>A0A2S7IV52_9HYPH</name>
<evidence type="ECO:0000256" key="1">
    <source>
        <dbReference type="SAM" id="MobiDB-lite"/>
    </source>
</evidence>
<proteinExistence type="predicted"/>
<comment type="caution">
    <text evidence="2">The sequence shown here is derived from an EMBL/GenBank/DDBJ whole genome shotgun (WGS) entry which is preliminary data.</text>
</comment>
<gene>
    <name evidence="2" type="ORF">C3731_20045</name>
</gene>
<dbReference type="Proteomes" id="UP000238493">
    <property type="component" value="Unassembled WGS sequence"/>
</dbReference>
<reference evidence="2 3" key="1">
    <citation type="submission" date="2018-02" db="EMBL/GenBank/DDBJ databases">
        <title>Draft genome sequence of Ochrobactrum oryzae found in Brazil.</title>
        <authorList>
            <person name="Cerdeira L."/>
            <person name="Andrade F."/>
            <person name="Zacariotto T."/>
            <person name="Barbosa B."/>
            <person name="Santos S."/>
            <person name="Cassetari V."/>
            <person name="Lincopan N."/>
        </authorList>
    </citation>
    <scope>NUCLEOTIDE SEQUENCE [LARGE SCALE GENOMIC DNA]</scope>
    <source>
        <strain evidence="2 3">OA447</strain>
    </source>
</reference>
<evidence type="ECO:0000313" key="2">
    <source>
        <dbReference type="EMBL" id="PQA71810.1"/>
    </source>
</evidence>
<evidence type="ECO:0000313" key="3">
    <source>
        <dbReference type="Proteomes" id="UP000238493"/>
    </source>
</evidence>
<organism evidence="2 3">
    <name type="scientific">Brucella oryzae</name>
    <dbReference type="NCBI Taxonomy" id="335286"/>
    <lineage>
        <taxon>Bacteria</taxon>
        <taxon>Pseudomonadati</taxon>
        <taxon>Pseudomonadota</taxon>
        <taxon>Alphaproteobacteria</taxon>
        <taxon>Hyphomicrobiales</taxon>
        <taxon>Brucellaceae</taxon>
        <taxon>Brucella/Ochrobactrum group</taxon>
        <taxon>Brucella</taxon>
    </lineage>
</organism>
<dbReference type="RefSeq" id="WP_104757374.1">
    <property type="nucleotide sequence ID" value="NZ_PTRC01000044.1"/>
</dbReference>
<protein>
    <submittedName>
        <fullName evidence="2">Uncharacterized protein</fullName>
    </submittedName>
</protein>
<sequence length="906" mass="102801">MTRAFFNLSEQDRSLFRATRIFLESRLCEEESVFWALNLEDRQTAQRLAILELLDIHANDLKEPWRTTWRFIEESWAEKTSDDDFTSVYSIQARLRSGELSGAVISGIVDLVYPHIKVERIDEWRWTYIKKPRKPSSYNHLISARLSSGKLVQRGLLALDQITDLNFLVSLANELNSAVLRGLSIGRRIGWNGEGRFWQLGGLDRVYYVGLNNENVQRDPDSFHQGIAPSVKLLYSVVERIAQLDTESALEFAKRWRVINNPVHLRLWAAAARLPALATSQELNNFFAELDTTSFWNLHDFPEITELRAIRFSDLDESAQKNVLRRLHKGPPRNFWPRQVAKDKVDQARRYRITQELKRLELAGNELPEREQSFIRANEQQFSNIVDMTLTDGFKVASEASWISTGTNKLLDTLSGAARLQELENAFRNSENGWDNGPAERASNWLNQTENCLSVLKDFENVTNAGDAYPSVWNQFGYAHVQTPEVVEDAPRALDQEVSRVIALINRLSGRTIRIAVQGITAWIDRWTNYVAKTANGIDAWKKIWPYAAEATNAKRENKVEESPNIVEDDPDDTREEISASTTPVGKMIGVFFEVLQYSPKEQQAFAEGTVAREMRDLLIAENGRSKLIVLSRLFQALPFFYAVEPDWTKEHLIEALKRNDPESRIFWSAASRRMQSEGVLKLIGSAMARKAADQSLGRDVRKRLVFNLIVESLFAQLKRRSPAVSNTDIQQMIRVLDDEVRASAASVMTQFIRDLTENGKTRKEHHTAEELFTMAISPFLTAVWPQELSLVTPSVSAALADLPAASRECFSDAVTAIKRFLVPFQCWSLIDYGLYGDDEGAPKLNLINDEEKASALLTLLDLTVGASENSVVPHDLTNALDRVRAISSKLANSPEFRRLSAAARR</sequence>
<keyword evidence="3" id="KW-1185">Reference proteome</keyword>
<dbReference type="EMBL" id="PTRC01000044">
    <property type="protein sequence ID" value="PQA71810.1"/>
    <property type="molecule type" value="Genomic_DNA"/>
</dbReference>
<dbReference type="AlphaFoldDB" id="A0A2S7IV52"/>
<dbReference type="OrthoDB" id="8112331at2"/>